<evidence type="ECO:0000259" key="1">
    <source>
        <dbReference type="Pfam" id="PF01936"/>
    </source>
</evidence>
<sequence length="379" mass="43221">MPLCHQPLEPWMKRVSGHAIDEKYLDGSEPIALNIGIYIDGYGAKKSADELYEKGDKELSNHLLRQANGDFRLHEKLYDKFHTPFSPEIYAELISYCLALVELHVVAVMEDHHRAAGTQIRPNALLVNQSNPLEIELEGRRHNLLEALFPVTEEQWQAGHYLDVASSGIIFAPYRIDRHREIGRLKRELAKSSQRGDTARMRWIERNLATIPNGVFHRRNRDGSIGGPIDFDFVERFYDAVSKRVGTYSDWGESKVHWGKDLSDFGEKGVDCDLIMQVMDDLHAGTVDAFVFMTNDMDFFPLIERIHTEGKAVFLCGLEGNVSDRLIEAAGNDAFFNLTSQRMLDRLPTLFMAAKGGMTRELALQWTFLSMLHERRAGR</sequence>
<dbReference type="GO" id="GO:0004540">
    <property type="term" value="F:RNA nuclease activity"/>
    <property type="evidence" value="ECO:0007669"/>
    <property type="project" value="InterPro"/>
</dbReference>
<accession>A0A327LYI0</accession>
<gene>
    <name evidence="2" type="ORF">DOO78_25105</name>
</gene>
<dbReference type="InterPro" id="IPR021139">
    <property type="entry name" value="NYN"/>
</dbReference>
<proteinExistence type="predicted"/>
<dbReference type="EMBL" id="QLIX01000038">
    <property type="protein sequence ID" value="RAI55167.1"/>
    <property type="molecule type" value="Genomic_DNA"/>
</dbReference>
<dbReference type="PANTHER" id="PTHR35811">
    <property type="entry name" value="SLR1870 PROTEIN"/>
    <property type="match status" value="1"/>
</dbReference>
<dbReference type="OrthoDB" id="9783963at2"/>
<dbReference type="AlphaFoldDB" id="A0A327LYI0"/>
<dbReference type="PANTHER" id="PTHR35811:SF1">
    <property type="entry name" value="HTH OST-TYPE DOMAIN-CONTAINING PROTEIN"/>
    <property type="match status" value="1"/>
</dbReference>
<reference evidence="3" key="1">
    <citation type="submission" date="2018-06" db="EMBL/GenBank/DDBJ databases">
        <authorList>
            <person name="Khan S.A."/>
        </authorList>
    </citation>
    <scope>NUCLEOTIDE SEQUENCE [LARGE SCALE GENOMIC DNA]</scope>
    <source>
        <strain evidence="3">DB-1506</strain>
    </source>
</reference>
<protein>
    <recommendedName>
        <fullName evidence="1">NYN domain-containing protein</fullName>
    </recommendedName>
</protein>
<dbReference type="Proteomes" id="UP000249065">
    <property type="component" value="Unassembled WGS sequence"/>
</dbReference>
<feature type="domain" description="NYN" evidence="1">
    <location>
        <begin position="265"/>
        <end position="330"/>
    </location>
</feature>
<keyword evidence="3" id="KW-1185">Reference proteome</keyword>
<evidence type="ECO:0000313" key="3">
    <source>
        <dbReference type="Proteomes" id="UP000249065"/>
    </source>
</evidence>
<dbReference type="Pfam" id="PF01936">
    <property type="entry name" value="NYN"/>
    <property type="match status" value="1"/>
</dbReference>
<dbReference type="Gene3D" id="3.40.50.1010">
    <property type="entry name" value="5'-nuclease"/>
    <property type="match status" value="1"/>
</dbReference>
<comment type="caution">
    <text evidence="2">The sequence shown here is derived from an EMBL/GenBank/DDBJ whole genome shotgun (WGS) entry which is preliminary data.</text>
</comment>
<evidence type="ECO:0000313" key="2">
    <source>
        <dbReference type="EMBL" id="RAI55167.1"/>
    </source>
</evidence>
<organism evidence="2 3">
    <name type="scientific">Roseicella frigidaeris</name>
    <dbReference type="NCBI Taxonomy" id="2230885"/>
    <lineage>
        <taxon>Bacteria</taxon>
        <taxon>Pseudomonadati</taxon>
        <taxon>Pseudomonadota</taxon>
        <taxon>Alphaproteobacteria</taxon>
        <taxon>Acetobacterales</taxon>
        <taxon>Roseomonadaceae</taxon>
        <taxon>Roseicella</taxon>
    </lineage>
</organism>
<name>A0A327LYI0_9PROT</name>